<dbReference type="EMBL" id="BKCP01005849">
    <property type="protein sequence ID" value="GER40257.1"/>
    <property type="molecule type" value="Genomic_DNA"/>
</dbReference>
<gene>
    <name evidence="3" type="ORF">STAS_16920</name>
</gene>
<name>A0A5A7Q723_STRAF</name>
<proteinExistence type="predicted"/>
<protein>
    <submittedName>
        <fullName evidence="3">Uncharacterized protein</fullName>
    </submittedName>
</protein>
<accession>A0A5A7Q723</accession>
<dbReference type="Proteomes" id="UP000325081">
    <property type="component" value="Unassembled WGS sequence"/>
</dbReference>
<evidence type="ECO:0000313" key="4">
    <source>
        <dbReference type="Proteomes" id="UP000325081"/>
    </source>
</evidence>
<keyword evidence="2" id="KW-1133">Transmembrane helix</keyword>
<evidence type="ECO:0000256" key="2">
    <source>
        <dbReference type="SAM" id="Phobius"/>
    </source>
</evidence>
<keyword evidence="2" id="KW-0472">Membrane</keyword>
<organism evidence="3 4">
    <name type="scientific">Striga asiatica</name>
    <name type="common">Asiatic witchweed</name>
    <name type="synonym">Buchnera asiatica</name>
    <dbReference type="NCBI Taxonomy" id="4170"/>
    <lineage>
        <taxon>Eukaryota</taxon>
        <taxon>Viridiplantae</taxon>
        <taxon>Streptophyta</taxon>
        <taxon>Embryophyta</taxon>
        <taxon>Tracheophyta</taxon>
        <taxon>Spermatophyta</taxon>
        <taxon>Magnoliopsida</taxon>
        <taxon>eudicotyledons</taxon>
        <taxon>Gunneridae</taxon>
        <taxon>Pentapetalae</taxon>
        <taxon>asterids</taxon>
        <taxon>lamiids</taxon>
        <taxon>Lamiales</taxon>
        <taxon>Orobanchaceae</taxon>
        <taxon>Buchnereae</taxon>
        <taxon>Striga</taxon>
    </lineage>
</organism>
<evidence type="ECO:0000313" key="3">
    <source>
        <dbReference type="EMBL" id="GER40257.1"/>
    </source>
</evidence>
<reference evidence="4" key="1">
    <citation type="journal article" date="2019" name="Curr. Biol.">
        <title>Genome Sequence of Striga asiatica Provides Insight into the Evolution of Plant Parasitism.</title>
        <authorList>
            <person name="Yoshida S."/>
            <person name="Kim S."/>
            <person name="Wafula E.K."/>
            <person name="Tanskanen J."/>
            <person name="Kim Y.M."/>
            <person name="Honaas L."/>
            <person name="Yang Z."/>
            <person name="Spallek T."/>
            <person name="Conn C.E."/>
            <person name="Ichihashi Y."/>
            <person name="Cheong K."/>
            <person name="Cui S."/>
            <person name="Der J.P."/>
            <person name="Gundlach H."/>
            <person name="Jiao Y."/>
            <person name="Hori C."/>
            <person name="Ishida J.K."/>
            <person name="Kasahara H."/>
            <person name="Kiba T."/>
            <person name="Kim M.S."/>
            <person name="Koo N."/>
            <person name="Laohavisit A."/>
            <person name="Lee Y.H."/>
            <person name="Lumba S."/>
            <person name="McCourt P."/>
            <person name="Mortimer J.C."/>
            <person name="Mutuku J.M."/>
            <person name="Nomura T."/>
            <person name="Sasaki-Sekimoto Y."/>
            <person name="Seto Y."/>
            <person name="Wang Y."/>
            <person name="Wakatake T."/>
            <person name="Sakakibara H."/>
            <person name="Demura T."/>
            <person name="Yamaguchi S."/>
            <person name="Yoneyama K."/>
            <person name="Manabe R.I."/>
            <person name="Nelson D.C."/>
            <person name="Schulman A.H."/>
            <person name="Timko M.P."/>
            <person name="dePamphilis C.W."/>
            <person name="Choi D."/>
            <person name="Shirasu K."/>
        </authorList>
    </citation>
    <scope>NUCLEOTIDE SEQUENCE [LARGE SCALE GENOMIC DNA]</scope>
    <source>
        <strain evidence="4">cv. UVA1</strain>
    </source>
</reference>
<keyword evidence="2" id="KW-0812">Transmembrane</keyword>
<keyword evidence="4" id="KW-1185">Reference proteome</keyword>
<comment type="caution">
    <text evidence="3">The sequence shown here is derived from an EMBL/GenBank/DDBJ whole genome shotgun (WGS) entry which is preliminary data.</text>
</comment>
<feature type="region of interest" description="Disordered" evidence="1">
    <location>
        <begin position="36"/>
        <end position="71"/>
    </location>
</feature>
<feature type="transmembrane region" description="Helical" evidence="2">
    <location>
        <begin position="113"/>
        <end position="132"/>
    </location>
</feature>
<evidence type="ECO:0000256" key="1">
    <source>
        <dbReference type="SAM" id="MobiDB-lite"/>
    </source>
</evidence>
<sequence length="142" mass="13707">MAAQNTTRAADPAAATLKPAAALGAGAVLPGEAAIDGGGAVDPDGASTGEVGGAGGEEFGDEAGGAAEDGGCEVGGAATGAAIGDERGAAAGACARADPATSAKIRTSITDRGYFAIVSLDFLIFSALELLFKIKNNIFCFR</sequence>
<dbReference type="AlphaFoldDB" id="A0A5A7Q723"/>